<evidence type="ECO:0000313" key="6">
    <source>
        <dbReference type="EMBL" id="ANE46740.1"/>
    </source>
</evidence>
<feature type="signal peptide" evidence="3">
    <location>
        <begin position="1"/>
        <end position="21"/>
    </location>
</feature>
<keyword evidence="1 3" id="KW-0732">Signal</keyword>
<dbReference type="Pfam" id="PF01551">
    <property type="entry name" value="Peptidase_M23"/>
    <property type="match status" value="1"/>
</dbReference>
<dbReference type="PANTHER" id="PTHR21666">
    <property type="entry name" value="PEPTIDASE-RELATED"/>
    <property type="match status" value="1"/>
</dbReference>
<gene>
    <name evidence="6" type="ORF">SY83_11165</name>
</gene>
<organism evidence="6 7">
    <name type="scientific">Paenibacillus swuensis</name>
    <dbReference type="NCBI Taxonomy" id="1178515"/>
    <lineage>
        <taxon>Bacteria</taxon>
        <taxon>Bacillati</taxon>
        <taxon>Bacillota</taxon>
        <taxon>Bacilli</taxon>
        <taxon>Bacillales</taxon>
        <taxon>Paenibacillaceae</taxon>
        <taxon>Paenibacillus</taxon>
    </lineage>
</organism>
<feature type="chain" id="PRO_5008000816" evidence="3">
    <location>
        <begin position="22"/>
        <end position="426"/>
    </location>
</feature>
<protein>
    <submittedName>
        <fullName evidence="6">Uncharacterized protein</fullName>
    </submittedName>
</protein>
<evidence type="ECO:0000313" key="7">
    <source>
        <dbReference type="Proteomes" id="UP000076927"/>
    </source>
</evidence>
<evidence type="ECO:0000259" key="5">
    <source>
        <dbReference type="Pfam" id="PF24568"/>
    </source>
</evidence>
<dbReference type="Proteomes" id="UP000076927">
    <property type="component" value="Chromosome"/>
</dbReference>
<dbReference type="FunFam" id="2.70.70.10:FF:000006">
    <property type="entry name" value="M23 family peptidase"/>
    <property type="match status" value="1"/>
</dbReference>
<dbReference type="InterPro" id="IPR016047">
    <property type="entry name" value="M23ase_b-sheet_dom"/>
</dbReference>
<dbReference type="STRING" id="1178515.SY83_11165"/>
<evidence type="ECO:0000256" key="3">
    <source>
        <dbReference type="SAM" id="SignalP"/>
    </source>
</evidence>
<dbReference type="InterPro" id="IPR050570">
    <property type="entry name" value="Cell_wall_metabolism_enzyme"/>
</dbReference>
<dbReference type="Gene3D" id="6.10.250.3150">
    <property type="match status" value="1"/>
</dbReference>
<feature type="region of interest" description="Disordered" evidence="2">
    <location>
        <begin position="254"/>
        <end position="292"/>
    </location>
</feature>
<dbReference type="Gene3D" id="2.70.70.10">
    <property type="entry name" value="Glucose Permease (Domain IIA)"/>
    <property type="match status" value="1"/>
</dbReference>
<dbReference type="InterPro" id="IPR011055">
    <property type="entry name" value="Dup_hybrid_motif"/>
</dbReference>
<dbReference type="Pfam" id="PF24568">
    <property type="entry name" value="CC_PcsB"/>
    <property type="match status" value="1"/>
</dbReference>
<name>A0A172TIA5_9BACL</name>
<feature type="compositionally biased region" description="Basic and acidic residues" evidence="2">
    <location>
        <begin position="254"/>
        <end position="267"/>
    </location>
</feature>
<proteinExistence type="predicted"/>
<dbReference type="PATRIC" id="fig|1178515.4.peg.2241"/>
<dbReference type="KEGG" id="pswu:SY83_11165"/>
<feature type="domain" description="Peptidoglycan hydrolase PcsB coiled-coil" evidence="5">
    <location>
        <begin position="111"/>
        <end position="179"/>
    </location>
</feature>
<evidence type="ECO:0000259" key="4">
    <source>
        <dbReference type="Pfam" id="PF01551"/>
    </source>
</evidence>
<dbReference type="SUPFAM" id="SSF51261">
    <property type="entry name" value="Duplicated hybrid motif"/>
    <property type="match status" value="1"/>
</dbReference>
<feature type="domain" description="M23ase beta-sheet core" evidence="4">
    <location>
        <begin position="325"/>
        <end position="421"/>
    </location>
</feature>
<evidence type="ECO:0000256" key="2">
    <source>
        <dbReference type="SAM" id="MobiDB-lite"/>
    </source>
</evidence>
<feature type="compositionally biased region" description="Basic residues" evidence="2">
    <location>
        <begin position="268"/>
        <end position="283"/>
    </location>
</feature>
<keyword evidence="7" id="KW-1185">Reference proteome</keyword>
<dbReference type="InterPro" id="IPR057309">
    <property type="entry name" value="PcsB_CC"/>
</dbReference>
<reference evidence="6 7" key="1">
    <citation type="submission" date="2015-01" db="EMBL/GenBank/DDBJ databases">
        <title>Paenibacillus swuensis/DY6/whole genome sequencing.</title>
        <authorList>
            <person name="Kim M.K."/>
            <person name="Srinivasan S."/>
            <person name="Lee J.-J."/>
        </authorList>
    </citation>
    <scope>NUCLEOTIDE SEQUENCE [LARGE SCALE GENOMIC DNA]</scope>
    <source>
        <strain evidence="6 7">DY6</strain>
    </source>
</reference>
<dbReference type="AlphaFoldDB" id="A0A172TIA5"/>
<dbReference type="OrthoDB" id="9805799at2"/>
<dbReference type="CDD" id="cd12797">
    <property type="entry name" value="M23_peptidase"/>
    <property type="match status" value="1"/>
</dbReference>
<dbReference type="GO" id="GO:0004222">
    <property type="term" value="F:metalloendopeptidase activity"/>
    <property type="evidence" value="ECO:0007669"/>
    <property type="project" value="TreeGrafter"/>
</dbReference>
<dbReference type="PANTHER" id="PTHR21666:SF289">
    <property type="entry name" value="L-ALA--D-GLU ENDOPEPTIDASE"/>
    <property type="match status" value="1"/>
</dbReference>
<sequence>MKKMFLPLVLTAGLLAPIALPAQGLAVSELEKVNQQLREVKKQQEYAAWHARQAEKTMADVQYKKKLTKDNLVHLMGEIDKVGSVMSNYDNQIIDRSTKLQKAGKDLQSAVDRVKERDSLLKDRIRLMYTNGSVSYLDVLFSATSFSDFLDRYDALKSIVQKDKEILADNKKDQASITKQKKSIEGQLVEVKQLYAKMESQKISLVSKEREKEVLIANLSAQEDHLEEIGEEAEAELMTLARKKSGLNRQVDAIKEEQARKEREERARKLKAAQAKKKKKKKSSSYSVASSSLGGGTLGIPIDGPRITSGFGYRTHPVTGERESFHKGTDFGAPAGTDIYAAEDGQVIVAQWSSGYGNCVIIDHGGGMWTLYGHIRNGGIKVEEGQNVKRGQKIAEVGSTGRSTGNHLHFEVRINEEPVNPMNYLN</sequence>
<accession>A0A172TIA5</accession>
<dbReference type="EMBL" id="CP011388">
    <property type="protein sequence ID" value="ANE46740.1"/>
    <property type="molecule type" value="Genomic_DNA"/>
</dbReference>
<evidence type="ECO:0000256" key="1">
    <source>
        <dbReference type="ARBA" id="ARBA00022729"/>
    </source>
</evidence>